<evidence type="ECO:0000313" key="8">
    <source>
        <dbReference type="EMBL" id="KAJ8320233.1"/>
    </source>
</evidence>
<accession>A0ABQ9FWY5</accession>
<protein>
    <recommendedName>
        <fullName evidence="2">DNA-directed RNA polymerase</fullName>
        <ecNumber evidence="2">2.7.7.6</ecNumber>
    </recommendedName>
</protein>
<dbReference type="Pfam" id="PF04560">
    <property type="entry name" value="RNA_pol_Rpb2_7"/>
    <property type="match status" value="1"/>
</dbReference>
<feature type="domain" description="RNA polymerase Rpb2" evidence="7">
    <location>
        <begin position="69"/>
        <end position="180"/>
    </location>
</feature>
<reference evidence="8 9" key="1">
    <citation type="submission" date="2022-12" db="EMBL/GenBank/DDBJ databases">
        <title>Chromosome-level genome of Tegillarca granosa.</title>
        <authorList>
            <person name="Kim J."/>
        </authorList>
    </citation>
    <scope>NUCLEOTIDE SEQUENCE [LARGE SCALE GENOMIC DNA]</scope>
    <source>
        <strain evidence="8">Teg-2019</strain>
        <tissue evidence="8">Adductor muscle</tissue>
    </source>
</reference>
<name>A0ABQ9FWY5_TEGGR</name>
<dbReference type="InterPro" id="IPR007641">
    <property type="entry name" value="RNA_pol_Rpb2_7"/>
</dbReference>
<dbReference type="Gene3D" id="2.40.270.10">
    <property type="entry name" value="DNA-directed RNA polymerase, subunit 2, domain 6"/>
    <property type="match status" value="2"/>
</dbReference>
<dbReference type="Proteomes" id="UP001217089">
    <property type="component" value="Unassembled WGS sequence"/>
</dbReference>
<dbReference type="InterPro" id="IPR037033">
    <property type="entry name" value="DNA-dir_RNAP_su2_hyb_sf"/>
</dbReference>
<dbReference type="Gene3D" id="3.90.1800.10">
    <property type="entry name" value="RNA polymerase alpha subunit dimerisation domain"/>
    <property type="match status" value="1"/>
</dbReference>
<dbReference type="EMBL" id="JARBDR010000141">
    <property type="protein sequence ID" value="KAJ8320233.1"/>
    <property type="molecule type" value="Genomic_DNA"/>
</dbReference>
<evidence type="ECO:0000256" key="5">
    <source>
        <dbReference type="ARBA" id="ARBA00022695"/>
    </source>
</evidence>
<evidence type="ECO:0000256" key="2">
    <source>
        <dbReference type="ARBA" id="ARBA00012418"/>
    </source>
</evidence>
<dbReference type="SUPFAM" id="SSF64484">
    <property type="entry name" value="beta and beta-prime subunits of DNA dependent RNA-polymerase"/>
    <property type="match status" value="1"/>
</dbReference>
<keyword evidence="3" id="KW-0240">DNA-directed RNA polymerase</keyword>
<comment type="caution">
    <text evidence="8">The sequence shown here is derived from an EMBL/GenBank/DDBJ whole genome shotgun (WGS) entry which is preliminary data.</text>
</comment>
<evidence type="ECO:0000313" key="9">
    <source>
        <dbReference type="Proteomes" id="UP001217089"/>
    </source>
</evidence>
<keyword evidence="5" id="KW-0548">Nucleotidyltransferase</keyword>
<proteinExistence type="inferred from homology"/>
<evidence type="ECO:0000259" key="7">
    <source>
        <dbReference type="Pfam" id="PF04560"/>
    </source>
</evidence>
<evidence type="ECO:0000256" key="1">
    <source>
        <dbReference type="ARBA" id="ARBA00006835"/>
    </source>
</evidence>
<evidence type="ECO:0000256" key="6">
    <source>
        <dbReference type="ARBA" id="ARBA00023163"/>
    </source>
</evidence>
<dbReference type="EC" id="2.7.7.6" evidence="2"/>
<keyword evidence="4" id="KW-0808">Transferase</keyword>
<comment type="similarity">
    <text evidence="1">Belongs to the RNA polymerase beta chain family.</text>
</comment>
<organism evidence="8 9">
    <name type="scientific">Tegillarca granosa</name>
    <name type="common">Malaysian cockle</name>
    <name type="synonym">Anadara granosa</name>
    <dbReference type="NCBI Taxonomy" id="220873"/>
    <lineage>
        <taxon>Eukaryota</taxon>
        <taxon>Metazoa</taxon>
        <taxon>Spiralia</taxon>
        <taxon>Lophotrochozoa</taxon>
        <taxon>Mollusca</taxon>
        <taxon>Bivalvia</taxon>
        <taxon>Autobranchia</taxon>
        <taxon>Pteriomorphia</taxon>
        <taxon>Arcoida</taxon>
        <taxon>Arcoidea</taxon>
        <taxon>Arcidae</taxon>
        <taxon>Tegillarca</taxon>
    </lineage>
</organism>
<sequence>MMIESMAGKSGALHGFCHDATPFTFSEEEPAIDHFGEMLTRDPLSLQVRTTGPIDQLTHQPVKGRKRAGGIRFGEMERDALIAHGTSFLLQDRLLNCSDRSMVCYLCIIRAHICTNCGSILSPVLEKPPSATAAVSSESRRKWTCITCKRTDCISIITVPYVFRYLIAELAAMNINVEMKIK</sequence>
<keyword evidence="9" id="KW-1185">Reference proteome</keyword>
<keyword evidence="6" id="KW-0804">Transcription</keyword>
<gene>
    <name evidence="8" type="ORF">KUTeg_001820</name>
</gene>
<dbReference type="PANTHER" id="PTHR20856">
    <property type="entry name" value="DNA-DIRECTED RNA POLYMERASE I SUBUNIT 2"/>
    <property type="match status" value="1"/>
</dbReference>
<evidence type="ECO:0000256" key="3">
    <source>
        <dbReference type="ARBA" id="ARBA00022478"/>
    </source>
</evidence>
<evidence type="ECO:0000256" key="4">
    <source>
        <dbReference type="ARBA" id="ARBA00022679"/>
    </source>
</evidence>
<dbReference type="InterPro" id="IPR015712">
    <property type="entry name" value="DNA-dir_RNA_pol_su2"/>
</dbReference>